<comment type="subcellular location">
    <subcellularLocation>
        <location evidence="1">Cytoplasm</location>
    </subcellularLocation>
</comment>
<evidence type="ECO:0000256" key="1">
    <source>
        <dbReference type="ARBA" id="ARBA00004496"/>
    </source>
</evidence>
<dbReference type="PANTHER" id="PTHR32294">
    <property type="entry name" value="DNA POLYMERASE III SUBUNIT ALPHA"/>
    <property type="match status" value="1"/>
</dbReference>
<keyword evidence="5" id="KW-0808">Transferase</keyword>
<dbReference type="InterPro" id="IPR029460">
    <property type="entry name" value="DNAPol_HHH"/>
</dbReference>
<dbReference type="Pfam" id="PF02811">
    <property type="entry name" value="PHP"/>
    <property type="match status" value="1"/>
</dbReference>
<dbReference type="Pfam" id="PF07733">
    <property type="entry name" value="DNA_pol3_alpha"/>
    <property type="match status" value="1"/>
</dbReference>
<comment type="catalytic activity">
    <reaction evidence="9">
        <text>DNA(n) + a 2'-deoxyribonucleoside 5'-triphosphate = DNA(n+1) + diphosphate</text>
        <dbReference type="Rhea" id="RHEA:22508"/>
        <dbReference type="Rhea" id="RHEA-COMP:17339"/>
        <dbReference type="Rhea" id="RHEA-COMP:17340"/>
        <dbReference type="ChEBI" id="CHEBI:33019"/>
        <dbReference type="ChEBI" id="CHEBI:61560"/>
        <dbReference type="ChEBI" id="CHEBI:173112"/>
        <dbReference type="EC" id="2.7.7.7"/>
    </reaction>
</comment>
<evidence type="ECO:0000256" key="3">
    <source>
        <dbReference type="ARBA" id="ARBA00012417"/>
    </source>
</evidence>
<evidence type="ECO:0000256" key="2">
    <source>
        <dbReference type="ARBA" id="ARBA00009496"/>
    </source>
</evidence>
<name>A0ABN7BX01_9MOLU</name>
<dbReference type="InterPro" id="IPR041931">
    <property type="entry name" value="DNA_pol3_alpha_thumb_dom"/>
</dbReference>
<dbReference type="SUPFAM" id="SSF50249">
    <property type="entry name" value="Nucleic acid-binding proteins"/>
    <property type="match status" value="1"/>
</dbReference>
<dbReference type="Proteomes" id="UP001473424">
    <property type="component" value="Chromosome"/>
</dbReference>
<dbReference type="Gene3D" id="3.20.20.140">
    <property type="entry name" value="Metal-dependent hydrolases"/>
    <property type="match status" value="1"/>
</dbReference>
<organism evidence="11 12">
    <name type="scientific">Spiroplasma ixodetis</name>
    <dbReference type="NCBI Taxonomy" id="2141"/>
    <lineage>
        <taxon>Bacteria</taxon>
        <taxon>Bacillati</taxon>
        <taxon>Mycoplasmatota</taxon>
        <taxon>Mollicutes</taxon>
        <taxon>Entomoplasmatales</taxon>
        <taxon>Spiroplasmataceae</taxon>
        <taxon>Spiroplasma</taxon>
    </lineage>
</organism>
<dbReference type="EMBL" id="AP028955">
    <property type="protein sequence ID" value="BET38618.1"/>
    <property type="molecule type" value="Genomic_DNA"/>
</dbReference>
<dbReference type="InterPro" id="IPR004013">
    <property type="entry name" value="PHP_dom"/>
</dbReference>
<dbReference type="NCBIfam" id="TIGR00594">
    <property type="entry name" value="polc"/>
    <property type="match status" value="1"/>
</dbReference>
<proteinExistence type="inferred from homology"/>
<keyword evidence="8" id="KW-0239">DNA-directed DNA polymerase</keyword>
<gene>
    <name evidence="11" type="primary">dnaE</name>
    <name evidence="11" type="ORF">SAP269_12070</name>
</gene>
<evidence type="ECO:0000256" key="4">
    <source>
        <dbReference type="ARBA" id="ARBA00019114"/>
    </source>
</evidence>
<dbReference type="PANTHER" id="PTHR32294:SF0">
    <property type="entry name" value="DNA POLYMERASE III SUBUNIT ALPHA"/>
    <property type="match status" value="1"/>
</dbReference>
<evidence type="ECO:0000256" key="5">
    <source>
        <dbReference type="ARBA" id="ARBA00022679"/>
    </source>
</evidence>
<protein>
    <recommendedName>
        <fullName evidence="4">DNA polymerase III subunit alpha</fullName>
        <ecNumber evidence="3">2.7.7.7</ecNumber>
    </recommendedName>
</protein>
<evidence type="ECO:0000259" key="10">
    <source>
        <dbReference type="SMART" id="SM00481"/>
    </source>
</evidence>
<dbReference type="SMART" id="SM00481">
    <property type="entry name" value="POLIIIAc"/>
    <property type="match status" value="1"/>
</dbReference>
<dbReference type="InterPro" id="IPR012340">
    <property type="entry name" value="NA-bd_OB-fold"/>
</dbReference>
<feature type="domain" description="Polymerase/histidinol phosphatase N-terminal" evidence="10">
    <location>
        <begin position="5"/>
        <end position="72"/>
    </location>
</feature>
<keyword evidence="12" id="KW-1185">Reference proteome</keyword>
<dbReference type="InterPro" id="IPR011708">
    <property type="entry name" value="DNA_pol3_alpha_NTPase_dom"/>
</dbReference>
<evidence type="ECO:0000256" key="8">
    <source>
        <dbReference type="ARBA" id="ARBA00022932"/>
    </source>
</evidence>
<dbReference type="Gene3D" id="1.10.10.1600">
    <property type="entry name" value="Bacterial DNA polymerase III alpha subunit, thumb domain"/>
    <property type="match status" value="1"/>
</dbReference>
<dbReference type="Pfam" id="PF14579">
    <property type="entry name" value="HHH_6"/>
    <property type="match status" value="1"/>
</dbReference>
<dbReference type="Pfam" id="PF17657">
    <property type="entry name" value="DNA_pol3_finger"/>
    <property type="match status" value="1"/>
</dbReference>
<accession>A0ABN7BX01</accession>
<dbReference type="CDD" id="cd04485">
    <property type="entry name" value="DnaE_OBF"/>
    <property type="match status" value="1"/>
</dbReference>
<dbReference type="Pfam" id="PF01336">
    <property type="entry name" value="tRNA_anti-codon"/>
    <property type="match status" value="1"/>
</dbReference>
<reference evidence="12" key="1">
    <citation type="journal article" date="2024" name="FEMS Microbiol. Lett.">
        <title>Genomic insights into Spiroplasma endosymbionts that induce male-killing and protective phenotypes in the pea aphid.</title>
        <authorList>
            <person name="Arai H."/>
            <person name="Legeai F."/>
            <person name="Kageyama D."/>
            <person name="Sugio A."/>
            <person name="Simon J.C."/>
        </authorList>
    </citation>
    <scope>NUCLEOTIDE SEQUENCE [LARGE SCALE GENOMIC DNA]</scope>
    <source>
        <strain evidence="12">sAp269</strain>
    </source>
</reference>
<evidence type="ECO:0000256" key="7">
    <source>
        <dbReference type="ARBA" id="ARBA00022705"/>
    </source>
</evidence>
<evidence type="ECO:0000256" key="9">
    <source>
        <dbReference type="ARBA" id="ARBA00049244"/>
    </source>
</evidence>
<comment type="similarity">
    <text evidence="2">Belongs to the DNA polymerase type-C family. DnaE subfamily.</text>
</comment>
<sequence length="1022" mass="117467">MKYIVNLNVRSNYSFLSSTIKISDYIEFAKKNNLKVLSLVDKNIMYGAYEFCNLCIENDIKPLIGLNCVWESASDKVELTIMATSYAGYQRLIELSTIISTNNNIVTTNDVKKYLNQTREVLVIIHANNKNIRYIKNNYDILNSTGHELVYFGLVTSDMDNITLLKSITSNIIPIDLVLYLDEKQHRTYQILQAIKEQKTLKSEDLSKSNDFLYKTKQDLIQHYPNEIIENIEKVIWLCNLKFPKNKPNSAELSLPKFTCPNNLTSNLYLQELCKQGLEAHFQSREIPETYVKRVLYELQVINEMGFADYFLIVNDYVKFAKSKNIMVGPGRGSVAGSLVAYVLGITGVDPIAYNLIFERFLNPERISLPDIDIDFEDTRRDEVIKYIHQKYGKEHVAYIVTFQTIASKMAIRDLGRVFQVNIEDINEMTKLIPIKYNFEIDMAIKQSPKLAWYANKYPLLFTLTKEILGFPRQTSTHAAGIVITSAALVTAIPLQLGFQGIYQTQFPMQTLEALGLIKMDILGLRNLTILQNILQQVSKHYFLNLKLSQIPLNDEKSFSIIKDGDTTGIFQLESSGMRQILIKMKVDSLEDIIASSSLFRPGPQEYIQDYINRKLGKQKVAYIHEDLKPYLASTYGIIIYQEQILLILQKVAGYSLGKADLIRRAISKKDNTVMKEQANSFIKSAVNRGYSSRVVKKIWEDIDKFAGYGFNRSHAVAYSLISYYLVYLKANYPLAFMVSLLSSVIGNDQKMLQYLNECQKYQIKVLPPSIQFSGIDFLIDDAKKVIRYSLQAIKQMSQGSCSNLIKERTSNGFFQDFFNFCARAIFIGLNRKNIEHLIAAGALDDIQSNRTMLLLNLDAALEYANMVQVKDETSGKLSLNFNLIANPIMLQREDDWNNNSINEHRALGIYLKYNPKLLWKEQLDPHNKAIDLAYINNYVDQHVRVYGVINNIRVIKTKNKKLMAFFEMQNDSNVIEVTIFEKLYQIYQEYLQVNKVILMEGKVEIYNDNIQLILSRVIKNL</sequence>
<dbReference type="Gene3D" id="1.10.150.870">
    <property type="match status" value="1"/>
</dbReference>
<evidence type="ECO:0000313" key="12">
    <source>
        <dbReference type="Proteomes" id="UP001473424"/>
    </source>
</evidence>
<dbReference type="InterPro" id="IPR004805">
    <property type="entry name" value="DnaE2/DnaE/PolC"/>
</dbReference>
<dbReference type="InterPro" id="IPR003141">
    <property type="entry name" value="Pol/His_phosphatase_N"/>
</dbReference>
<evidence type="ECO:0000256" key="6">
    <source>
        <dbReference type="ARBA" id="ARBA00022695"/>
    </source>
</evidence>
<dbReference type="RefSeq" id="WP_353305595.1">
    <property type="nucleotide sequence ID" value="NZ_AP028955.1"/>
</dbReference>
<keyword evidence="6" id="KW-0548">Nucleotidyltransferase</keyword>
<dbReference type="EC" id="2.7.7.7" evidence="3"/>
<dbReference type="InterPro" id="IPR004365">
    <property type="entry name" value="NA-bd_OB_tRNA"/>
</dbReference>
<dbReference type="CDD" id="cd07431">
    <property type="entry name" value="PHP_PolIIIA"/>
    <property type="match status" value="1"/>
</dbReference>
<dbReference type="InterPro" id="IPR040982">
    <property type="entry name" value="DNA_pol3_finger"/>
</dbReference>
<keyword evidence="7" id="KW-0235">DNA replication</keyword>
<evidence type="ECO:0000313" key="11">
    <source>
        <dbReference type="EMBL" id="BET38618.1"/>
    </source>
</evidence>